<dbReference type="GO" id="GO:0004789">
    <property type="term" value="F:thiamine-phosphate diphosphorylase activity"/>
    <property type="evidence" value="ECO:0007669"/>
    <property type="project" value="UniProtKB-UniRule"/>
</dbReference>
<dbReference type="HAMAP" id="MF_00097">
    <property type="entry name" value="TMP_synthase"/>
    <property type="match status" value="1"/>
</dbReference>
<evidence type="ECO:0000256" key="2">
    <source>
        <dbReference type="ARBA" id="ARBA00022679"/>
    </source>
</evidence>
<keyword evidence="2 9" id="KW-0808">Transferase</keyword>
<dbReference type="InterPro" id="IPR034291">
    <property type="entry name" value="TMP_synthase"/>
</dbReference>
<comment type="similarity">
    <text evidence="9">Belongs to the thiamine-phosphate synthase family.</text>
</comment>
<dbReference type="PANTHER" id="PTHR20857">
    <property type="entry name" value="THIAMINE-PHOSPHATE PYROPHOSPHORYLASE"/>
    <property type="match status" value="1"/>
</dbReference>
<dbReference type="CDD" id="cd00564">
    <property type="entry name" value="TMP_TenI"/>
    <property type="match status" value="1"/>
</dbReference>
<evidence type="ECO:0000256" key="4">
    <source>
        <dbReference type="ARBA" id="ARBA00022842"/>
    </source>
</evidence>
<comment type="caution">
    <text evidence="9">Lacks conserved residue(s) required for the propagation of feature annotation.</text>
</comment>
<feature type="binding site" evidence="9">
    <location>
        <position position="67"/>
    </location>
    <ligand>
        <name>Mg(2+)</name>
        <dbReference type="ChEBI" id="CHEBI:18420"/>
    </ligand>
</feature>
<evidence type="ECO:0000256" key="1">
    <source>
        <dbReference type="ARBA" id="ARBA00005165"/>
    </source>
</evidence>
<sequence>MRQRPELHVITSGKQPLEEVLRIAELAYAGGMDYLHIREKQRTARECMDWAMALSGVMPLDRLLINDRVDVASAAGCRGAHLAYHSLTVQEARRVVRDDQWLGRSVHSYDEAVAAEAEGADYLIYGHVYSSASKPGLKPRGVEELKQITAALQTPVIGIGGVTPDNAVELLKAGCAGVAVLSGITAADDVRQNTSAYRQALDQWEEIRK</sequence>
<dbReference type="Pfam" id="PF02581">
    <property type="entry name" value="TMP-TENI"/>
    <property type="match status" value="1"/>
</dbReference>
<dbReference type="UniPathway" id="UPA00060">
    <property type="reaction ID" value="UER00141"/>
</dbReference>
<keyword evidence="3 9" id="KW-0479">Metal-binding</keyword>
<evidence type="ECO:0000313" key="11">
    <source>
        <dbReference type="EMBL" id="RNB74077.1"/>
    </source>
</evidence>
<dbReference type="SUPFAM" id="SSF51391">
    <property type="entry name" value="Thiamin phosphate synthase"/>
    <property type="match status" value="1"/>
</dbReference>
<dbReference type="PANTHER" id="PTHR20857:SF22">
    <property type="entry name" value="THIAZOLE TAUTOMERASE"/>
    <property type="match status" value="1"/>
</dbReference>
<feature type="binding site" evidence="9">
    <location>
        <position position="66"/>
    </location>
    <ligand>
        <name>4-amino-2-methyl-5-(diphosphooxymethyl)pyrimidine</name>
        <dbReference type="ChEBI" id="CHEBI:57841"/>
    </ligand>
</feature>
<evidence type="ECO:0000256" key="9">
    <source>
        <dbReference type="HAMAP-Rule" id="MF_00097"/>
    </source>
</evidence>
<comment type="function">
    <text evidence="9">Condenses 4-methyl-5-(beta-hydroxyethyl)thiazole monophosphate (THZ-P) and 2-methyl-4-amino-5-hydroxymethyl pyrimidine pyrophosphate (HMP-PP) to form thiamine monophosphate (TMP).</text>
</comment>
<feature type="binding site" evidence="9">
    <location>
        <begin position="131"/>
        <end position="133"/>
    </location>
    <ligand>
        <name>2-[(2R,5Z)-2-carboxy-4-methylthiazol-5(2H)-ylidene]ethyl phosphate</name>
        <dbReference type="ChEBI" id="CHEBI:62899"/>
    </ligand>
</feature>
<dbReference type="GO" id="GO:0000287">
    <property type="term" value="F:magnesium ion binding"/>
    <property type="evidence" value="ECO:0007669"/>
    <property type="project" value="UniProtKB-UniRule"/>
</dbReference>
<accession>A0A3M8CF99</accession>
<evidence type="ECO:0000256" key="8">
    <source>
        <dbReference type="ARBA" id="ARBA00047883"/>
    </source>
</evidence>
<dbReference type="EMBL" id="RHHT01000053">
    <property type="protein sequence ID" value="RNB74077.1"/>
    <property type="molecule type" value="Genomic_DNA"/>
</dbReference>
<comment type="cofactor">
    <cofactor evidence="9">
        <name>Mg(2+)</name>
        <dbReference type="ChEBI" id="CHEBI:18420"/>
    </cofactor>
    <text evidence="9">Binds 1 Mg(2+) ion per subunit.</text>
</comment>
<dbReference type="GO" id="GO:0005737">
    <property type="term" value="C:cytoplasm"/>
    <property type="evidence" value="ECO:0007669"/>
    <property type="project" value="TreeGrafter"/>
</dbReference>
<feature type="domain" description="Thiamine phosphate synthase/TenI" evidence="10">
    <location>
        <begin position="8"/>
        <end position="184"/>
    </location>
</feature>
<comment type="catalytic activity">
    <reaction evidence="7 9">
        <text>2-(2-carboxy-4-methylthiazol-5-yl)ethyl phosphate + 4-amino-2-methyl-5-(diphosphooxymethyl)pyrimidine + 2 H(+) = thiamine phosphate + CO2 + diphosphate</text>
        <dbReference type="Rhea" id="RHEA:47848"/>
        <dbReference type="ChEBI" id="CHEBI:15378"/>
        <dbReference type="ChEBI" id="CHEBI:16526"/>
        <dbReference type="ChEBI" id="CHEBI:33019"/>
        <dbReference type="ChEBI" id="CHEBI:37575"/>
        <dbReference type="ChEBI" id="CHEBI:57841"/>
        <dbReference type="ChEBI" id="CHEBI:62890"/>
        <dbReference type="EC" id="2.5.1.3"/>
    </reaction>
</comment>
<evidence type="ECO:0000256" key="6">
    <source>
        <dbReference type="ARBA" id="ARBA00047334"/>
    </source>
</evidence>
<gene>
    <name evidence="9" type="primary">thiE</name>
    <name evidence="11" type="ORF">EDM58_20480</name>
</gene>
<comment type="catalytic activity">
    <reaction evidence="6 9">
        <text>4-methyl-5-(2-phosphooxyethyl)-thiazole + 4-amino-2-methyl-5-(diphosphooxymethyl)pyrimidine + H(+) = thiamine phosphate + diphosphate</text>
        <dbReference type="Rhea" id="RHEA:22328"/>
        <dbReference type="ChEBI" id="CHEBI:15378"/>
        <dbReference type="ChEBI" id="CHEBI:33019"/>
        <dbReference type="ChEBI" id="CHEBI:37575"/>
        <dbReference type="ChEBI" id="CHEBI:57841"/>
        <dbReference type="ChEBI" id="CHEBI:58296"/>
        <dbReference type="EC" id="2.5.1.3"/>
    </reaction>
</comment>
<dbReference type="AlphaFoldDB" id="A0A3M8CF99"/>
<dbReference type="GO" id="GO:0009229">
    <property type="term" value="P:thiamine diphosphate biosynthetic process"/>
    <property type="evidence" value="ECO:0007669"/>
    <property type="project" value="UniProtKB-UniRule"/>
</dbReference>
<feature type="binding site" evidence="9">
    <location>
        <position position="161"/>
    </location>
    <ligand>
        <name>2-[(2R,5Z)-2-carboxy-4-methylthiazol-5(2H)-ylidene]ethyl phosphate</name>
        <dbReference type="ChEBI" id="CHEBI:62899"/>
    </ligand>
</feature>
<dbReference type="Gene3D" id="3.20.20.70">
    <property type="entry name" value="Aldolase class I"/>
    <property type="match status" value="1"/>
</dbReference>
<evidence type="ECO:0000256" key="7">
    <source>
        <dbReference type="ARBA" id="ARBA00047851"/>
    </source>
</evidence>
<dbReference type="InterPro" id="IPR022998">
    <property type="entry name" value="ThiamineP_synth_TenI"/>
</dbReference>
<dbReference type="EC" id="2.5.1.3" evidence="9"/>
<feature type="binding site" evidence="9">
    <location>
        <begin position="181"/>
        <end position="182"/>
    </location>
    <ligand>
        <name>2-[(2R,5Z)-2-carboxy-4-methylthiazol-5(2H)-ylidene]ethyl phosphate</name>
        <dbReference type="ChEBI" id="CHEBI:62899"/>
    </ligand>
</feature>
<evidence type="ECO:0000259" key="10">
    <source>
        <dbReference type="Pfam" id="PF02581"/>
    </source>
</evidence>
<comment type="pathway">
    <text evidence="1 9">Cofactor biosynthesis; thiamine diphosphate biosynthesis; thiamine phosphate from 4-amino-2-methyl-5-diphosphomethylpyrimidine and 4-methyl-5-(2-phosphoethyl)-thiazole: step 1/1.</text>
</comment>
<feature type="binding site" evidence="9">
    <location>
        <position position="134"/>
    </location>
    <ligand>
        <name>4-amino-2-methyl-5-(diphosphooxymethyl)pyrimidine</name>
        <dbReference type="ChEBI" id="CHEBI:57841"/>
    </ligand>
</feature>
<dbReference type="InterPro" id="IPR013785">
    <property type="entry name" value="Aldolase_TIM"/>
</dbReference>
<organism evidence="11 12">
    <name type="scientific">Brevibacillus panacihumi</name>
    <dbReference type="NCBI Taxonomy" id="497735"/>
    <lineage>
        <taxon>Bacteria</taxon>
        <taxon>Bacillati</taxon>
        <taxon>Bacillota</taxon>
        <taxon>Bacilli</taxon>
        <taxon>Bacillales</taxon>
        <taxon>Paenibacillaceae</taxon>
        <taxon>Brevibacillus</taxon>
    </lineage>
</organism>
<evidence type="ECO:0000313" key="12">
    <source>
        <dbReference type="Proteomes" id="UP000281915"/>
    </source>
</evidence>
<reference evidence="11 12" key="1">
    <citation type="submission" date="2018-10" db="EMBL/GenBank/DDBJ databases">
        <title>Phylogenomics of Brevibacillus.</title>
        <authorList>
            <person name="Dunlap C."/>
        </authorList>
    </citation>
    <scope>NUCLEOTIDE SEQUENCE [LARGE SCALE GENOMIC DNA]</scope>
    <source>
        <strain evidence="11 12">JCM 15085</strain>
    </source>
</reference>
<evidence type="ECO:0000256" key="5">
    <source>
        <dbReference type="ARBA" id="ARBA00022977"/>
    </source>
</evidence>
<feature type="binding site" evidence="9">
    <location>
        <position position="105"/>
    </location>
    <ligand>
        <name>4-amino-2-methyl-5-(diphosphooxymethyl)pyrimidine</name>
        <dbReference type="ChEBI" id="CHEBI:57841"/>
    </ligand>
</feature>
<keyword evidence="4 9" id="KW-0460">Magnesium</keyword>
<dbReference type="RefSeq" id="WP_122914970.1">
    <property type="nucleotide sequence ID" value="NZ_RHHT01000053.1"/>
</dbReference>
<comment type="caution">
    <text evidence="11">The sequence shown here is derived from an EMBL/GenBank/DDBJ whole genome shotgun (WGS) entry which is preliminary data.</text>
</comment>
<evidence type="ECO:0000256" key="3">
    <source>
        <dbReference type="ARBA" id="ARBA00022723"/>
    </source>
</evidence>
<keyword evidence="5 9" id="KW-0784">Thiamine biosynthesis</keyword>
<name>A0A3M8CF99_9BACL</name>
<comment type="catalytic activity">
    <reaction evidence="8 9">
        <text>2-[(2R,5Z)-2-carboxy-4-methylthiazol-5(2H)-ylidene]ethyl phosphate + 4-amino-2-methyl-5-(diphosphooxymethyl)pyrimidine + 2 H(+) = thiamine phosphate + CO2 + diphosphate</text>
        <dbReference type="Rhea" id="RHEA:47844"/>
        <dbReference type="ChEBI" id="CHEBI:15378"/>
        <dbReference type="ChEBI" id="CHEBI:16526"/>
        <dbReference type="ChEBI" id="CHEBI:33019"/>
        <dbReference type="ChEBI" id="CHEBI:37575"/>
        <dbReference type="ChEBI" id="CHEBI:57841"/>
        <dbReference type="ChEBI" id="CHEBI:62899"/>
        <dbReference type="EC" id="2.5.1.3"/>
    </reaction>
</comment>
<dbReference type="Proteomes" id="UP000281915">
    <property type="component" value="Unassembled WGS sequence"/>
</dbReference>
<dbReference type="GO" id="GO:0009228">
    <property type="term" value="P:thiamine biosynthetic process"/>
    <property type="evidence" value="ECO:0007669"/>
    <property type="project" value="UniProtKB-KW"/>
</dbReference>
<dbReference type="InterPro" id="IPR036206">
    <property type="entry name" value="ThiamineP_synth_sf"/>
</dbReference>
<proteinExistence type="inferred from homology"/>
<protein>
    <recommendedName>
        <fullName evidence="9">Thiamine-phosphate synthase</fullName>
        <shortName evidence="9">TP synthase</shortName>
        <shortName evidence="9">TPS</shortName>
        <ecNumber evidence="9">2.5.1.3</ecNumber>
    </recommendedName>
    <alternativeName>
        <fullName evidence="9">Thiamine-phosphate pyrophosphorylase</fullName>
        <shortName evidence="9">TMP pyrophosphorylase</shortName>
        <shortName evidence="9">TMP-PPase</shortName>
    </alternativeName>
</protein>